<dbReference type="Proteomes" id="UP000465304">
    <property type="component" value="Unassembled WGS sequence"/>
</dbReference>
<dbReference type="AlphaFoldDB" id="A0A7I9ZP04"/>
<organism evidence="2 3">
    <name type="scientific">Mycolicibacterium hippocampi</name>
    <dbReference type="NCBI Taxonomy" id="659824"/>
    <lineage>
        <taxon>Bacteria</taxon>
        <taxon>Bacillati</taxon>
        <taxon>Actinomycetota</taxon>
        <taxon>Actinomycetes</taxon>
        <taxon>Mycobacteriales</taxon>
        <taxon>Mycobacteriaceae</taxon>
        <taxon>Mycolicibacterium</taxon>
    </lineage>
</organism>
<gene>
    <name evidence="2" type="ORF">MHIP_29600</name>
</gene>
<protein>
    <recommendedName>
        <fullName evidence="1">SnoaL-like domain-containing protein</fullName>
    </recommendedName>
</protein>
<keyword evidence="3" id="KW-1185">Reference proteome</keyword>
<name>A0A7I9ZP04_9MYCO</name>
<evidence type="ECO:0000259" key="1">
    <source>
        <dbReference type="Pfam" id="PF13577"/>
    </source>
</evidence>
<accession>A0A7I9ZP04</accession>
<dbReference type="Gene3D" id="3.10.450.50">
    <property type="match status" value="1"/>
</dbReference>
<comment type="caution">
    <text evidence="2">The sequence shown here is derived from an EMBL/GenBank/DDBJ whole genome shotgun (WGS) entry which is preliminary data.</text>
</comment>
<sequence length="146" mass="16884">MIVFNQSMLSLEEISDRLEIQQLLIDYSTAIDQRRFDDLDAVFTSDAYIDYRAAGGIDGQFPEIKAWLSEVLPNFPAYYHMLGNVDVRVTGDTATSRAICFNPMVMGGDQQQIYFVGIWYLDEFVRTAQGWRMSRRVEEKCFDKIL</sequence>
<evidence type="ECO:0000313" key="3">
    <source>
        <dbReference type="Proteomes" id="UP000465304"/>
    </source>
</evidence>
<dbReference type="InterPro" id="IPR032710">
    <property type="entry name" value="NTF2-like_dom_sf"/>
</dbReference>
<dbReference type="InterPro" id="IPR037401">
    <property type="entry name" value="SnoaL-like"/>
</dbReference>
<dbReference type="Pfam" id="PF13577">
    <property type="entry name" value="SnoaL_4"/>
    <property type="match status" value="1"/>
</dbReference>
<feature type="domain" description="SnoaL-like" evidence="1">
    <location>
        <begin position="12"/>
        <end position="136"/>
    </location>
</feature>
<evidence type="ECO:0000313" key="2">
    <source>
        <dbReference type="EMBL" id="GFH02477.1"/>
    </source>
</evidence>
<dbReference type="CDD" id="cd00531">
    <property type="entry name" value="NTF2_like"/>
    <property type="match status" value="1"/>
</dbReference>
<dbReference type="EMBL" id="BLLB01000002">
    <property type="protein sequence ID" value="GFH02477.1"/>
    <property type="molecule type" value="Genomic_DNA"/>
</dbReference>
<reference evidence="2 3" key="1">
    <citation type="journal article" date="2019" name="Emerg. Microbes Infect.">
        <title>Comprehensive subspecies identification of 175 nontuberculous mycobacteria species based on 7547 genomic profiles.</title>
        <authorList>
            <person name="Matsumoto Y."/>
            <person name="Kinjo T."/>
            <person name="Motooka D."/>
            <person name="Nabeya D."/>
            <person name="Jung N."/>
            <person name="Uechi K."/>
            <person name="Horii T."/>
            <person name="Iida T."/>
            <person name="Fujita J."/>
            <person name="Nakamura S."/>
        </authorList>
    </citation>
    <scope>NUCLEOTIDE SEQUENCE [LARGE SCALE GENOMIC DNA]</scope>
    <source>
        <strain evidence="2 3">JCM 30996</strain>
    </source>
</reference>
<dbReference type="SUPFAM" id="SSF54427">
    <property type="entry name" value="NTF2-like"/>
    <property type="match status" value="1"/>
</dbReference>
<proteinExistence type="predicted"/>